<protein>
    <submittedName>
        <fullName evidence="1">Uncharacterized protein</fullName>
    </submittedName>
</protein>
<sequence length="287" mass="30933">MVDGFMKGKGNSSVAFSYSYESYDTYFVGGTSTQNANLGTITTRSLSFYGVAGLTDKLDAIIALPYIKATADQGFWQDQKGFQDGAFYLKYNAYEQKLGNLGSLSLMVAGGISTPFSPYIADAPVAIGHHSTNLDGRLITQFKSNYGVFLSAQAGYVRRSDVKLDRDAVPLPETGRGSPYYNGHTSHVPNSFDYSVKLGFASSLVYADAWLHKQEAGKGTNIGPGIPFPSNAVSYTRTGFNVFVPLPFFPAIGLGGGTSFTLNGKNVGQATRYSGSLVYNLPNWQQK</sequence>
<comment type="caution">
    <text evidence="1">The sequence shown here is derived from an EMBL/GenBank/DDBJ whole genome shotgun (WGS) entry which is preliminary data.</text>
</comment>
<keyword evidence="2" id="KW-1185">Reference proteome</keyword>
<dbReference type="InterPro" id="IPR025737">
    <property type="entry name" value="FApF"/>
</dbReference>
<organism evidence="1 2">
    <name type="scientific">Adhaeribacter aerolatus</name>
    <dbReference type="NCBI Taxonomy" id="670289"/>
    <lineage>
        <taxon>Bacteria</taxon>
        <taxon>Pseudomonadati</taxon>
        <taxon>Bacteroidota</taxon>
        <taxon>Cytophagia</taxon>
        <taxon>Cytophagales</taxon>
        <taxon>Hymenobacteraceae</taxon>
        <taxon>Adhaeribacter</taxon>
    </lineage>
</organism>
<dbReference type="Pfam" id="PF13557">
    <property type="entry name" value="Phenol_MetA_deg"/>
    <property type="match status" value="1"/>
</dbReference>
<dbReference type="EMBL" id="BJYS01000012">
    <property type="protein sequence ID" value="GEO04136.1"/>
    <property type="molecule type" value="Genomic_DNA"/>
</dbReference>
<dbReference type="AlphaFoldDB" id="A0A512AWP0"/>
<dbReference type="Proteomes" id="UP000321532">
    <property type="component" value="Unassembled WGS sequence"/>
</dbReference>
<evidence type="ECO:0000313" key="2">
    <source>
        <dbReference type="Proteomes" id="UP000321532"/>
    </source>
</evidence>
<gene>
    <name evidence="1" type="ORF">AAE02nite_18000</name>
</gene>
<reference evidence="1 2" key="1">
    <citation type="submission" date="2019-07" db="EMBL/GenBank/DDBJ databases">
        <title>Whole genome shotgun sequence of Adhaeribacter aerolatus NBRC 106133.</title>
        <authorList>
            <person name="Hosoyama A."/>
            <person name="Uohara A."/>
            <person name="Ohji S."/>
            <person name="Ichikawa N."/>
        </authorList>
    </citation>
    <scope>NUCLEOTIDE SEQUENCE [LARGE SCALE GENOMIC DNA]</scope>
    <source>
        <strain evidence="1 2">NBRC 106133</strain>
    </source>
</reference>
<accession>A0A512AWP0</accession>
<proteinExistence type="predicted"/>
<evidence type="ECO:0000313" key="1">
    <source>
        <dbReference type="EMBL" id="GEO04136.1"/>
    </source>
</evidence>
<name>A0A512AWP0_9BACT</name>